<dbReference type="InterPro" id="IPR022172">
    <property type="entry name" value="DUF3703"/>
</dbReference>
<protein>
    <submittedName>
        <fullName evidence="1">DUF3703 domain-containing protein</fullName>
    </submittedName>
</protein>
<dbReference type="Pfam" id="PF12487">
    <property type="entry name" value="DUF3703"/>
    <property type="match status" value="1"/>
</dbReference>
<name>A0AA41X4W7_9ALTE</name>
<accession>A0AA41X4W7</accession>
<gene>
    <name evidence="1" type="ORF">NLF92_11330</name>
</gene>
<evidence type="ECO:0000313" key="1">
    <source>
        <dbReference type="EMBL" id="MCP3429538.1"/>
    </source>
</evidence>
<evidence type="ECO:0000313" key="2">
    <source>
        <dbReference type="Proteomes" id="UP001165413"/>
    </source>
</evidence>
<sequence length="123" mass="13586">MTFYQAAKPFVQKKLNAYSNALSEGRAKDAFRHLEDAHVIGQHSTKLHCVAHFYMLKHGLKHGDVKECLGQILRFIGAFTKTAFGLIPNGNTGGANISPFKPLPISQSNQIILDKIKHAQSQS</sequence>
<dbReference type="AlphaFoldDB" id="A0AA41X4W7"/>
<organism evidence="1 2">
    <name type="scientific">Opacimonas viscosa</name>
    <dbReference type="NCBI Taxonomy" id="2961944"/>
    <lineage>
        <taxon>Bacteria</taxon>
        <taxon>Pseudomonadati</taxon>
        <taxon>Pseudomonadota</taxon>
        <taxon>Gammaproteobacteria</taxon>
        <taxon>Alteromonadales</taxon>
        <taxon>Alteromonadaceae</taxon>
        <taxon>Opacimonas</taxon>
    </lineage>
</organism>
<dbReference type="RefSeq" id="WP_254102004.1">
    <property type="nucleotide sequence ID" value="NZ_JANATA010000023.1"/>
</dbReference>
<proteinExistence type="predicted"/>
<keyword evidence="2" id="KW-1185">Reference proteome</keyword>
<dbReference type="Proteomes" id="UP001165413">
    <property type="component" value="Unassembled WGS sequence"/>
</dbReference>
<comment type="caution">
    <text evidence="1">The sequence shown here is derived from an EMBL/GenBank/DDBJ whole genome shotgun (WGS) entry which is preliminary data.</text>
</comment>
<dbReference type="EMBL" id="JANATA010000023">
    <property type="protein sequence ID" value="MCP3429538.1"/>
    <property type="molecule type" value="Genomic_DNA"/>
</dbReference>
<reference evidence="1" key="1">
    <citation type="submission" date="2022-07" db="EMBL/GenBank/DDBJ databases">
        <title>Characterization of the Novel Bacterium Alteromonas immobilis LMIT006 and Alteromonas gregis LMIT007.</title>
        <authorList>
            <person name="Lin X."/>
        </authorList>
    </citation>
    <scope>NUCLEOTIDE SEQUENCE</scope>
    <source>
        <strain evidence="1">LMIT007</strain>
    </source>
</reference>